<reference evidence="9 10" key="1">
    <citation type="journal article" date="2015" name="Genome Announc.">
        <title>Genome Sequence of Corynebacterium ulcerans Strain FRC11.</title>
        <authorList>
            <person name="Benevides Lde J."/>
            <person name="Viana M.V."/>
            <person name="Mariano D.C."/>
            <person name="Rocha Fde S."/>
            <person name="Bagano P.C."/>
            <person name="Folador E.L."/>
            <person name="Pereira F.L."/>
            <person name="Dorella F.A."/>
            <person name="Leal C.A."/>
            <person name="Carvalho A.F."/>
            <person name="Soares Sde C."/>
            <person name="Carneiro A."/>
            <person name="Ramos R."/>
            <person name="Badell-Ocando E."/>
            <person name="Guiso N."/>
            <person name="Silva A."/>
            <person name="Figueiredo H."/>
            <person name="Azevedo V."/>
            <person name="Guimaraes L.C."/>
        </authorList>
    </citation>
    <scope>NUCLEOTIDE SEQUENCE [LARGE SCALE GENOMIC DNA]</scope>
    <source>
        <strain evidence="10">FRC0011</strain>
    </source>
</reference>
<accession>A0ABN4EC74</accession>
<evidence type="ECO:0000259" key="7">
    <source>
        <dbReference type="Pfam" id="PF13087"/>
    </source>
</evidence>
<evidence type="ECO:0000313" key="9">
    <source>
        <dbReference type="EMBL" id="AIU31776.1"/>
    </source>
</evidence>
<dbReference type="Gene3D" id="3.40.960.10">
    <property type="entry name" value="VSR Endonuclease"/>
    <property type="match status" value="1"/>
</dbReference>
<dbReference type="InterPro" id="IPR041679">
    <property type="entry name" value="DNA2/NAM7-like_C"/>
</dbReference>
<evidence type="ECO:0000259" key="8">
    <source>
        <dbReference type="Pfam" id="PF18741"/>
    </source>
</evidence>
<dbReference type="SUPFAM" id="SSF52540">
    <property type="entry name" value="P-loop containing nucleoside triphosphate hydrolases"/>
    <property type="match status" value="1"/>
</dbReference>
<evidence type="ECO:0000256" key="1">
    <source>
        <dbReference type="ARBA" id="ARBA00007913"/>
    </source>
</evidence>
<evidence type="ECO:0000256" key="4">
    <source>
        <dbReference type="ARBA" id="ARBA00022806"/>
    </source>
</evidence>
<dbReference type="PANTHER" id="PTHR43788">
    <property type="entry name" value="DNA2/NAM7 HELICASE FAMILY MEMBER"/>
    <property type="match status" value="1"/>
</dbReference>
<keyword evidence="3" id="KW-0378">Hydrolase</keyword>
<evidence type="ECO:0000256" key="2">
    <source>
        <dbReference type="ARBA" id="ARBA00022741"/>
    </source>
</evidence>
<gene>
    <name evidence="9" type="ORF">CulFRC11_0175</name>
</gene>
<dbReference type="Pfam" id="PF18741">
    <property type="entry name" value="MTES_1575"/>
    <property type="match status" value="1"/>
</dbReference>
<feature type="domain" description="Restriction endonuclease type II-like" evidence="8">
    <location>
        <begin position="1378"/>
        <end position="1470"/>
    </location>
</feature>
<dbReference type="Pfam" id="PF13086">
    <property type="entry name" value="AAA_11"/>
    <property type="match status" value="1"/>
</dbReference>
<name>A0ABN4EC74_9CORY</name>
<dbReference type="SUPFAM" id="SSF52980">
    <property type="entry name" value="Restriction endonuclease-like"/>
    <property type="match status" value="1"/>
</dbReference>
<sequence>MGGSVTQDLLAARAQNLFEFLSRKLLLRETPITDYKKYAEKGMVLWMNDLLEIERLCGADKVDIQDLLVDPTASVQDGEETNFLFLIRKATHVDPPRITENLEEWIDGKYEVWKRPIQIRDSIIRDGIRLRKTELPHNDQLAIDRFEAEHAKWRLGARHADLYEKCHDIFLKSTQQSDEFELVVSIGLLSWQPEKLEVNRHLFTQPVKVSRDAHTGEILFELASPEKAMNCELKAIPAQLLADETSNELIRKQCEELAGEFPEAHTFEAIASVASNALGSKCTFTSEVNPVTPGLYPVISWSPAFIMRERERGGQAAAFQKIANLIEESQRVPEGFLPLVDPNFRPSVGERKPNAGAIYKIDDEIFSPLPLNDKQRKILENVDKSAQTIVQGPPGTGKTHTAAALLSHLLAQGKRVLVTAETERALYELRGKLPEEVRELAVSVIGSSAEDMADLRVSIDTISRRSNEFDSDEAEQDEKLTSNILESLRQQRHKLSQELIDTLEHETTRYTFGAYSGTKSELTEIHNQNKERFDWLKDCHFNIPADQFPLDSAEIETWRRLHEDPQLENSDRIWSLSKIELSDVMDPESFSRRCVEENALKSKFSALSESLSENSINNYLNLEKNDQERFSVLTGKISKKLSEISGRSFQYADDIRHDFATQNHTWESRYEEGLRLVDALNAHVDVLQKISRLTFKSDPDTYFQSAQVLEKFCAESGDLKTDASGNPKVGLFSPKKLKENQRILQEVTINGMPPVSQQDFNSIIHHVQASWCVNKLEALFPTSVPSGEVNAAIVASRFTSILDGIGVLIRLGRAESELAKISCKIDPAVHAPFEEANLEYFQKYPPLELVHDQIINAQQELDSAVPEIEESFDQISVVYLTDLQNAAIDRNEKLYAEIHREIMDAKDLVGKLVTRESLNERIQEWSSELSQLIHAPGCSHSWVSRIVDFPVLRDWQELDLFLQKGHGRSMKSLQKELAEIEERILENVSHLAANRAWRFALGEERINGQIRANLAQYSQLVKKLGKGTGKYAEKRRRDIRIALDGCREAAPVWIMPLHRVWDQFDLQEDMFDVVIVDEASQADVSAIMLQFLAPQIVVIGDDRQVSPTSFTDQDELRILAQQYLKDDPYRASWVEPTRSLFDEAVMRYGGKITLTEHRRCVPEIIEFSNMIAYAPDNVRLQPVREVRADRLPPFRIIHTPEGYESGKRQSINQIEADALVDAVVQASMDPDYDGKTFGVISLLSSSGQHAYIQEQLLRRLETSVLEERDLRVGTPSEFQGAERDVIFLSMVKGTPGVGQSYQPATKDDIKQRYNVAVSRAKDQVVLCHSIRLQDLKNENDLRFQLLNYAYKVSESENGRTLCAQVSDTERDQNFDSLFEQRVYNLIVSRGYQVIPQFNVLGYRIDMVVIDGDKKLAIECDGDYWHGPEQATRDLVRQRELERMGWIFVRFFESDFIRDPNATMGPVWDKLDELSIRPVQQSEL</sequence>
<evidence type="ECO:0000313" key="10">
    <source>
        <dbReference type="Proteomes" id="UP000029910"/>
    </source>
</evidence>
<dbReference type="InterPro" id="IPR050534">
    <property type="entry name" value="Coronavir_polyprotein_1ab"/>
</dbReference>
<feature type="domain" description="DNA2/NAM7 helicase-like C-terminal" evidence="7">
    <location>
        <begin position="1138"/>
        <end position="1326"/>
    </location>
</feature>
<dbReference type="CDD" id="cd18808">
    <property type="entry name" value="SF1_C_Upf1"/>
    <property type="match status" value="1"/>
</dbReference>
<feature type="domain" description="DNA2/NAM7 helicase helicase" evidence="6">
    <location>
        <begin position="371"/>
        <end position="529"/>
    </location>
</feature>
<dbReference type="InterPro" id="IPR049468">
    <property type="entry name" value="Restrct_endonuc-II-like_dom"/>
</dbReference>
<evidence type="ECO:0000259" key="6">
    <source>
        <dbReference type="Pfam" id="PF13086"/>
    </source>
</evidence>
<protein>
    <submittedName>
        <fullName evidence="9">Uncharacterized protein</fullName>
    </submittedName>
</protein>
<evidence type="ECO:0000256" key="5">
    <source>
        <dbReference type="ARBA" id="ARBA00022840"/>
    </source>
</evidence>
<dbReference type="Proteomes" id="UP000029910">
    <property type="component" value="Chromosome"/>
</dbReference>
<dbReference type="InterPro" id="IPR027417">
    <property type="entry name" value="P-loop_NTPase"/>
</dbReference>
<dbReference type="InterPro" id="IPR011335">
    <property type="entry name" value="Restrct_endonuc-II-like"/>
</dbReference>
<evidence type="ECO:0000256" key="3">
    <source>
        <dbReference type="ARBA" id="ARBA00022801"/>
    </source>
</evidence>
<dbReference type="EMBL" id="CP009622">
    <property type="protein sequence ID" value="AIU31776.1"/>
    <property type="molecule type" value="Genomic_DNA"/>
</dbReference>
<keyword evidence="4" id="KW-0347">Helicase</keyword>
<dbReference type="Pfam" id="PF13087">
    <property type="entry name" value="AAA_12"/>
    <property type="match status" value="1"/>
</dbReference>
<dbReference type="InterPro" id="IPR041677">
    <property type="entry name" value="DNA2/NAM7_AAA_11"/>
</dbReference>
<proteinExistence type="inferred from homology"/>
<keyword evidence="5" id="KW-0067">ATP-binding</keyword>
<keyword evidence="2" id="KW-0547">Nucleotide-binding</keyword>
<dbReference type="PANTHER" id="PTHR43788:SF8">
    <property type="entry name" value="DNA-BINDING PROTEIN SMUBP-2"/>
    <property type="match status" value="1"/>
</dbReference>
<keyword evidence="10" id="KW-1185">Reference proteome</keyword>
<dbReference type="Gene3D" id="3.40.50.300">
    <property type="entry name" value="P-loop containing nucleotide triphosphate hydrolases"/>
    <property type="match status" value="3"/>
</dbReference>
<organism evidence="9 10">
    <name type="scientific">Corynebacterium ramonii</name>
    <dbReference type="NCBI Taxonomy" id="3026968"/>
    <lineage>
        <taxon>Bacteria</taxon>
        <taxon>Bacillati</taxon>
        <taxon>Actinomycetota</taxon>
        <taxon>Actinomycetes</taxon>
        <taxon>Mycobacteriales</taxon>
        <taxon>Corynebacteriaceae</taxon>
        <taxon>Corynebacterium</taxon>
    </lineage>
</organism>
<comment type="similarity">
    <text evidence="1">Belongs to the DNA2/NAM7 helicase family.</text>
</comment>
<dbReference type="InterPro" id="IPR047187">
    <property type="entry name" value="SF1_C_Upf1"/>
</dbReference>